<dbReference type="EMBL" id="GL890973">
    <property type="protein sequence ID" value="EGJ28573.1"/>
    <property type="molecule type" value="Genomic_DNA"/>
</dbReference>
<protein>
    <submittedName>
        <fullName evidence="1">Uncharacterized protein</fullName>
    </submittedName>
</protein>
<evidence type="ECO:0000313" key="2">
    <source>
        <dbReference type="Proteomes" id="UP000003959"/>
    </source>
</evidence>
<organism evidence="1 2">
    <name type="scientific">Moorena producens 3L</name>
    <dbReference type="NCBI Taxonomy" id="489825"/>
    <lineage>
        <taxon>Bacteria</taxon>
        <taxon>Bacillati</taxon>
        <taxon>Cyanobacteriota</taxon>
        <taxon>Cyanophyceae</taxon>
        <taxon>Coleofasciculales</taxon>
        <taxon>Coleofasciculaceae</taxon>
        <taxon>Moorena</taxon>
    </lineage>
</organism>
<evidence type="ECO:0000313" key="1">
    <source>
        <dbReference type="EMBL" id="EGJ28573.1"/>
    </source>
</evidence>
<accession>F4Y397</accession>
<dbReference type="HOGENOM" id="CLU_2917594_0_0_3"/>
<dbReference type="AlphaFoldDB" id="F4Y397"/>
<keyword evidence="2" id="KW-1185">Reference proteome</keyword>
<reference evidence="2" key="1">
    <citation type="journal article" date="2011" name="Proc. Natl. Acad. Sci. U.S.A.">
        <title>Genomic insights into the physiology and ecology of the marine filamentous cyanobacterium Lyngbya majuscula.</title>
        <authorList>
            <person name="Jones A.C."/>
            <person name="Monroe E.A."/>
            <person name="Podell S."/>
            <person name="Hess W.R."/>
            <person name="Klages S."/>
            <person name="Esquenazi E."/>
            <person name="Niessen S."/>
            <person name="Hoover H."/>
            <person name="Rothmann M."/>
            <person name="Lasken R.S."/>
            <person name="Yates J.R.III."/>
            <person name="Reinhardt R."/>
            <person name="Kube M."/>
            <person name="Burkart M.D."/>
            <person name="Allen E.E."/>
            <person name="Dorrestein P.C."/>
            <person name="Gerwick W.H."/>
            <person name="Gerwick L."/>
        </authorList>
    </citation>
    <scope>NUCLEOTIDE SEQUENCE [LARGE SCALE GENOMIC DNA]</scope>
    <source>
        <strain evidence="2">3L</strain>
    </source>
</reference>
<proteinExistence type="predicted"/>
<dbReference type="Proteomes" id="UP000003959">
    <property type="component" value="Unassembled WGS sequence"/>
</dbReference>
<sequence length="61" mass="6955">MKYEVCHELVNQLIRSILGWPKDRLAYTELIIARTDALIYRGFQLIAGKPRFLSSESADGS</sequence>
<name>F4Y397_9CYAN</name>
<gene>
    <name evidence="1" type="ORF">LYNGBM3L_73020</name>
</gene>